<accession>A0A371CUY7</accession>
<evidence type="ECO:0000256" key="2">
    <source>
        <dbReference type="SAM" id="Phobius"/>
    </source>
</evidence>
<keyword evidence="2" id="KW-1133">Transmembrane helix</keyword>
<evidence type="ECO:0000313" key="3">
    <source>
        <dbReference type="EMBL" id="RDX44093.1"/>
    </source>
</evidence>
<dbReference type="AlphaFoldDB" id="A0A371CUY7"/>
<reference evidence="3 4" key="1">
    <citation type="journal article" date="2018" name="Biotechnol. Biofuels">
        <title>Integrative visual omics of the white-rot fungus Polyporus brumalis exposes the biotechnological potential of its oxidative enzymes for delignifying raw plant biomass.</title>
        <authorList>
            <person name="Miyauchi S."/>
            <person name="Rancon A."/>
            <person name="Drula E."/>
            <person name="Hage H."/>
            <person name="Chaduli D."/>
            <person name="Favel A."/>
            <person name="Grisel S."/>
            <person name="Henrissat B."/>
            <person name="Herpoel-Gimbert I."/>
            <person name="Ruiz-Duenas F.J."/>
            <person name="Chevret D."/>
            <person name="Hainaut M."/>
            <person name="Lin J."/>
            <person name="Wang M."/>
            <person name="Pangilinan J."/>
            <person name="Lipzen A."/>
            <person name="Lesage-Meessen L."/>
            <person name="Navarro D."/>
            <person name="Riley R."/>
            <person name="Grigoriev I.V."/>
            <person name="Zhou S."/>
            <person name="Raouche S."/>
            <person name="Rosso M.N."/>
        </authorList>
    </citation>
    <scope>NUCLEOTIDE SEQUENCE [LARGE SCALE GENOMIC DNA]</scope>
    <source>
        <strain evidence="3 4">BRFM 1820</strain>
    </source>
</reference>
<dbReference type="Proteomes" id="UP000256964">
    <property type="component" value="Unassembled WGS sequence"/>
</dbReference>
<evidence type="ECO:0000256" key="1">
    <source>
        <dbReference type="SAM" id="MobiDB-lite"/>
    </source>
</evidence>
<feature type="region of interest" description="Disordered" evidence="1">
    <location>
        <begin position="240"/>
        <end position="279"/>
    </location>
</feature>
<feature type="transmembrane region" description="Helical" evidence="2">
    <location>
        <begin position="115"/>
        <end position="137"/>
    </location>
</feature>
<evidence type="ECO:0000313" key="4">
    <source>
        <dbReference type="Proteomes" id="UP000256964"/>
    </source>
</evidence>
<feature type="compositionally biased region" description="Polar residues" evidence="1">
    <location>
        <begin position="1"/>
        <end position="13"/>
    </location>
</feature>
<feature type="compositionally biased region" description="Polar residues" evidence="1">
    <location>
        <begin position="28"/>
        <end position="37"/>
    </location>
</feature>
<sequence length="279" mass="29163">MAPSSLISSTFQTGHGLPASGRTKVNADATNTLNPLGQSFDGPAVTAGHEDTSAGPSGLLLDPTGSTATPHVPASATQTFSILPLVSFTPSSEAVPAPSQFATGNGHPSISQATLIGVTVAISVIACTALCLLYSLYWRKRRPTVIEAPAVPVKEKERRRVTWTLRGIISERDARDPFADVHQPLPTPPALPADTKRESAKVVQCATDAGSVYVLDGECIYGDNGASVKGVLPPAYEDLPRKTLQRELPPLPMSDGHSTSSQQISDLEQYAGRNGASGA</sequence>
<keyword evidence="2" id="KW-0812">Transmembrane</keyword>
<dbReference type="EMBL" id="KZ857455">
    <property type="protein sequence ID" value="RDX44093.1"/>
    <property type="molecule type" value="Genomic_DNA"/>
</dbReference>
<protein>
    <submittedName>
        <fullName evidence="3">Uncharacterized protein</fullName>
    </submittedName>
</protein>
<gene>
    <name evidence="3" type="ORF">OH76DRAFT_1487406</name>
</gene>
<feature type="compositionally biased region" description="Polar residues" evidence="1">
    <location>
        <begin position="256"/>
        <end position="266"/>
    </location>
</feature>
<name>A0A371CUY7_9APHY</name>
<dbReference type="OrthoDB" id="2758371at2759"/>
<keyword evidence="2" id="KW-0472">Membrane</keyword>
<proteinExistence type="predicted"/>
<organism evidence="3 4">
    <name type="scientific">Lentinus brumalis</name>
    <dbReference type="NCBI Taxonomy" id="2498619"/>
    <lineage>
        <taxon>Eukaryota</taxon>
        <taxon>Fungi</taxon>
        <taxon>Dikarya</taxon>
        <taxon>Basidiomycota</taxon>
        <taxon>Agaricomycotina</taxon>
        <taxon>Agaricomycetes</taxon>
        <taxon>Polyporales</taxon>
        <taxon>Polyporaceae</taxon>
        <taxon>Lentinus</taxon>
    </lineage>
</organism>
<feature type="region of interest" description="Disordered" evidence="1">
    <location>
        <begin position="1"/>
        <end position="54"/>
    </location>
</feature>
<keyword evidence="4" id="KW-1185">Reference proteome</keyword>